<evidence type="ECO:0000313" key="3">
    <source>
        <dbReference type="EMBL" id="KAK0725046.1"/>
    </source>
</evidence>
<organism evidence="3 4">
    <name type="scientific">Lasiosphaeris hirsuta</name>
    <dbReference type="NCBI Taxonomy" id="260670"/>
    <lineage>
        <taxon>Eukaryota</taxon>
        <taxon>Fungi</taxon>
        <taxon>Dikarya</taxon>
        <taxon>Ascomycota</taxon>
        <taxon>Pezizomycotina</taxon>
        <taxon>Sordariomycetes</taxon>
        <taxon>Sordariomycetidae</taxon>
        <taxon>Sordariales</taxon>
        <taxon>Lasiosphaeriaceae</taxon>
        <taxon>Lasiosphaeris</taxon>
    </lineage>
</organism>
<feature type="region of interest" description="Disordered" evidence="2">
    <location>
        <begin position="450"/>
        <end position="472"/>
    </location>
</feature>
<gene>
    <name evidence="3" type="ORF">B0H67DRAFT_569378</name>
</gene>
<proteinExistence type="predicted"/>
<dbReference type="Proteomes" id="UP001172102">
    <property type="component" value="Unassembled WGS sequence"/>
</dbReference>
<keyword evidence="1" id="KW-0175">Coiled coil</keyword>
<feature type="compositionally biased region" description="Polar residues" evidence="2">
    <location>
        <begin position="81"/>
        <end position="90"/>
    </location>
</feature>
<sequence>MRQDGSLVNISQAQQGLSSPKSNAAQRDVYNVESDAESVVFISASRTPTKRGEKRKNTAAPGPAAKRQARGEYLPEAPPVTRQQQRRLSPSASVLDSGSDLGLDTLYGKAISPVARRKRAKSCHTQDRKSSGNLGLPRDQTIDAIKARLDVLEKNRLLGMDAVGASKISERYELRLMKVEKSITDIQATVSNKNKYIKQQVRDMCKEMESSLREEFAESIKSEVAAVRKSLGKKIRIERKRVTDQIDQAEQFGDQLKTQLEQHLDQQLELTLRERVEDVVDRRVKAELEKRFERELEKLIGGHIESLEKKLGGQVRQEIESLRGRPADTEALSALRATTQDLSQKVRAAERVPHGIELLPQQLADVKKSAMQAMQRLDAIEVKQASLGAEQPQTPSSVAYRLEARVSELREMLERQERTINGLNKEISDVKSQQAVSSFKSILVPAPQAQSMHQPMHQPNWQMMSSPLGRRY</sequence>
<feature type="region of interest" description="Disordered" evidence="2">
    <location>
        <begin position="1"/>
        <end position="95"/>
    </location>
</feature>
<feature type="compositionally biased region" description="Polar residues" evidence="2">
    <location>
        <begin position="450"/>
        <end position="465"/>
    </location>
</feature>
<reference evidence="3" key="1">
    <citation type="submission" date="2023-06" db="EMBL/GenBank/DDBJ databases">
        <title>Genome-scale phylogeny and comparative genomics of the fungal order Sordariales.</title>
        <authorList>
            <consortium name="Lawrence Berkeley National Laboratory"/>
            <person name="Hensen N."/>
            <person name="Bonometti L."/>
            <person name="Westerberg I."/>
            <person name="Brannstrom I.O."/>
            <person name="Guillou S."/>
            <person name="Cros-Aarteil S."/>
            <person name="Calhoun S."/>
            <person name="Haridas S."/>
            <person name="Kuo A."/>
            <person name="Mondo S."/>
            <person name="Pangilinan J."/>
            <person name="Riley R."/>
            <person name="Labutti K."/>
            <person name="Andreopoulos B."/>
            <person name="Lipzen A."/>
            <person name="Chen C."/>
            <person name="Yanf M."/>
            <person name="Daum C."/>
            <person name="Ng V."/>
            <person name="Clum A."/>
            <person name="Steindorff A."/>
            <person name="Ohm R."/>
            <person name="Martin F."/>
            <person name="Silar P."/>
            <person name="Natvig D."/>
            <person name="Lalanne C."/>
            <person name="Gautier V."/>
            <person name="Ament-Velasquez S.L."/>
            <person name="Kruys A."/>
            <person name="Hutchinson M.I."/>
            <person name="Powell A.J."/>
            <person name="Barry K."/>
            <person name="Miller A.N."/>
            <person name="Grigoriev I.V."/>
            <person name="Debuchy R."/>
            <person name="Gladieux P."/>
            <person name="Thoren M.H."/>
            <person name="Johannesson H."/>
        </authorList>
    </citation>
    <scope>NUCLEOTIDE SEQUENCE</scope>
    <source>
        <strain evidence="3">SMH4607-1</strain>
    </source>
</reference>
<comment type="caution">
    <text evidence="3">The sequence shown here is derived from an EMBL/GenBank/DDBJ whole genome shotgun (WGS) entry which is preliminary data.</text>
</comment>
<accession>A0AA40E5U7</accession>
<name>A0AA40E5U7_9PEZI</name>
<dbReference type="AlphaFoldDB" id="A0AA40E5U7"/>
<protein>
    <submittedName>
        <fullName evidence="3">Uncharacterized protein</fullName>
    </submittedName>
</protein>
<dbReference type="EMBL" id="JAUKUA010000002">
    <property type="protein sequence ID" value="KAK0725046.1"/>
    <property type="molecule type" value="Genomic_DNA"/>
</dbReference>
<evidence type="ECO:0000313" key="4">
    <source>
        <dbReference type="Proteomes" id="UP001172102"/>
    </source>
</evidence>
<feature type="coiled-coil region" evidence="1">
    <location>
        <begin position="399"/>
        <end position="433"/>
    </location>
</feature>
<evidence type="ECO:0000256" key="1">
    <source>
        <dbReference type="SAM" id="Coils"/>
    </source>
</evidence>
<feature type="compositionally biased region" description="Polar residues" evidence="2">
    <location>
        <begin position="1"/>
        <end position="25"/>
    </location>
</feature>
<keyword evidence="4" id="KW-1185">Reference proteome</keyword>
<evidence type="ECO:0000256" key="2">
    <source>
        <dbReference type="SAM" id="MobiDB-lite"/>
    </source>
</evidence>